<keyword evidence="6" id="KW-1185">Reference proteome</keyword>
<feature type="compositionally biased region" description="Basic and acidic residues" evidence="4">
    <location>
        <begin position="29"/>
        <end position="58"/>
    </location>
</feature>
<dbReference type="GO" id="GO:0030691">
    <property type="term" value="C:Noc2p-Noc3p complex"/>
    <property type="evidence" value="ECO:0007669"/>
    <property type="project" value="TreeGrafter"/>
</dbReference>
<feature type="compositionally biased region" description="Acidic residues" evidence="4">
    <location>
        <begin position="102"/>
        <end position="142"/>
    </location>
</feature>
<feature type="compositionally biased region" description="Acidic residues" evidence="4">
    <location>
        <begin position="203"/>
        <end position="239"/>
    </location>
</feature>
<evidence type="ECO:0000256" key="4">
    <source>
        <dbReference type="SAM" id="MobiDB-lite"/>
    </source>
</evidence>
<sequence length="757" mass="86315">MGKVKKSTRKFNKNKLSQTLEQRRKTKRDRLIHEKKESQRTQRQERFKQRVEAQENRAKQRGGIPYPRIKKDDLDSFALVKKKAKKPVVKFGKSGSGSDGDGGSESDEALDEAMSEDEGQDLGFALEDDDDVDDEEEEDDDLLQFGGGDGSASSAEEDDDGDNDVADEAQSIDLYTKQIKNLESEDPEFYQYLKEHDKELLEFGDSDESGDDDDDNDDDDDDEAGDDDDEGMDTDEEESGGITLTKDMLNKWQDALQKNQSLSALKALLAAFRSAAHMHDSNASGQQLPYKIETDTLFNKLMVVAFRHVPTVLQHRLPVNVPDVARGESVVGRKVVLPSSLPQWKRMRPLVRSYVSNVLYLLRKIHEPSMVRFALQEVSGIVPYAVCFRRYGNLLLKILLHHLSAVTANEAVQVAAFLAIRRMALMGIYTYLNRGTKGVYRHFVQRASATSSRNLGSINILRQCGVELLGLNLQLAYEQAFVYIRQLAIHLRNALNVRSKESYKSVYNWQFMHCLFFWTEVLCTYHPSQTGAVQKESNREERSTNAAGTLEGLLYPLIQVITGAIRLVPTHQYFPYRFHCIRLLIRLSRDTQTFIPAGSFIMEMLQSAELTRRPIKSSLKPLNFTHLIKCPKQYEHTYTYVDGVTNEIASLTLEYLATLTGSIAFPELTTPLILTLKRFIKKTRHTKFLRATQQLLEKVNQHSRYIESQRSQIEWAPTNYTQVHTFLATTDLDSTPLGKHYQAYLRLQKQMRRVVTA</sequence>
<feature type="region of interest" description="Disordered" evidence="4">
    <location>
        <begin position="84"/>
        <end position="170"/>
    </location>
</feature>
<name>A0A9W8AZT3_9FUNG</name>
<feature type="region of interest" description="Disordered" evidence="4">
    <location>
        <begin position="1"/>
        <end position="72"/>
    </location>
</feature>
<dbReference type="GO" id="GO:0005730">
    <property type="term" value="C:nucleolus"/>
    <property type="evidence" value="ECO:0007669"/>
    <property type="project" value="TreeGrafter"/>
</dbReference>
<feature type="compositionally biased region" description="Acidic residues" evidence="4">
    <location>
        <begin position="155"/>
        <end position="167"/>
    </location>
</feature>
<dbReference type="OrthoDB" id="10266662at2759"/>
<comment type="subcellular location">
    <subcellularLocation>
        <location evidence="1">Nucleus</location>
    </subcellularLocation>
</comment>
<proteinExistence type="inferred from homology"/>
<dbReference type="GO" id="GO:0005654">
    <property type="term" value="C:nucleoplasm"/>
    <property type="evidence" value="ECO:0007669"/>
    <property type="project" value="TreeGrafter"/>
</dbReference>
<organism evidence="5 6">
    <name type="scientific">Dispira parvispora</name>
    <dbReference type="NCBI Taxonomy" id="1520584"/>
    <lineage>
        <taxon>Eukaryota</taxon>
        <taxon>Fungi</taxon>
        <taxon>Fungi incertae sedis</taxon>
        <taxon>Zoopagomycota</taxon>
        <taxon>Kickxellomycotina</taxon>
        <taxon>Dimargaritomycetes</taxon>
        <taxon>Dimargaritales</taxon>
        <taxon>Dimargaritaceae</taxon>
        <taxon>Dispira</taxon>
    </lineage>
</organism>
<dbReference type="AlphaFoldDB" id="A0A9W8AZT3"/>
<comment type="caution">
    <text evidence="5">The sequence shown here is derived from an EMBL/GenBank/DDBJ whole genome shotgun (WGS) entry which is preliminary data.</text>
</comment>
<evidence type="ECO:0000256" key="1">
    <source>
        <dbReference type="ARBA" id="ARBA00004123"/>
    </source>
</evidence>
<accession>A0A9W8AZT3</accession>
<dbReference type="Proteomes" id="UP001150925">
    <property type="component" value="Unassembled WGS sequence"/>
</dbReference>
<protein>
    <submittedName>
        <fullName evidence="5">Nucleolar Complex 2 protein</fullName>
    </submittedName>
</protein>
<comment type="similarity">
    <text evidence="2">Belongs to the NOC2 family.</text>
</comment>
<keyword evidence="3" id="KW-0539">Nucleus</keyword>
<dbReference type="InterPro" id="IPR005343">
    <property type="entry name" value="Noc2"/>
</dbReference>
<dbReference type="GO" id="GO:0030690">
    <property type="term" value="C:Noc1p-Noc2p complex"/>
    <property type="evidence" value="ECO:0007669"/>
    <property type="project" value="TreeGrafter"/>
</dbReference>
<dbReference type="PANTHER" id="PTHR12687">
    <property type="entry name" value="NUCLEOLAR COMPLEX 2 AND RAD4-RELATED"/>
    <property type="match status" value="1"/>
</dbReference>
<dbReference type="Pfam" id="PF03715">
    <property type="entry name" value="Noc2"/>
    <property type="match status" value="1"/>
</dbReference>
<feature type="compositionally biased region" description="Basic residues" evidence="4">
    <location>
        <begin position="1"/>
        <end position="13"/>
    </location>
</feature>
<dbReference type="PANTHER" id="PTHR12687:SF4">
    <property type="entry name" value="NUCLEOLAR COMPLEX PROTEIN 2 HOMOLOG"/>
    <property type="match status" value="1"/>
</dbReference>
<evidence type="ECO:0000256" key="2">
    <source>
        <dbReference type="ARBA" id="ARBA00005907"/>
    </source>
</evidence>
<evidence type="ECO:0000256" key="3">
    <source>
        <dbReference type="ARBA" id="ARBA00023242"/>
    </source>
</evidence>
<dbReference type="EMBL" id="JANBPY010000092">
    <property type="protein sequence ID" value="KAJ1969124.1"/>
    <property type="molecule type" value="Genomic_DNA"/>
</dbReference>
<evidence type="ECO:0000313" key="5">
    <source>
        <dbReference type="EMBL" id="KAJ1969124.1"/>
    </source>
</evidence>
<evidence type="ECO:0000313" key="6">
    <source>
        <dbReference type="Proteomes" id="UP001150925"/>
    </source>
</evidence>
<gene>
    <name evidence="5" type="primary">NOC2</name>
    <name evidence="5" type="ORF">IWQ62_000825</name>
</gene>
<reference evidence="5" key="1">
    <citation type="submission" date="2022-07" db="EMBL/GenBank/DDBJ databases">
        <title>Phylogenomic reconstructions and comparative analyses of Kickxellomycotina fungi.</title>
        <authorList>
            <person name="Reynolds N.K."/>
            <person name="Stajich J.E."/>
            <person name="Barry K."/>
            <person name="Grigoriev I.V."/>
            <person name="Crous P."/>
            <person name="Smith M.E."/>
        </authorList>
    </citation>
    <scope>NUCLEOTIDE SEQUENCE</scope>
    <source>
        <strain evidence="5">RSA 1196</strain>
    </source>
</reference>
<feature type="region of interest" description="Disordered" evidence="4">
    <location>
        <begin position="203"/>
        <end position="243"/>
    </location>
</feature>
<dbReference type="GO" id="GO:0042273">
    <property type="term" value="P:ribosomal large subunit biogenesis"/>
    <property type="evidence" value="ECO:0007669"/>
    <property type="project" value="TreeGrafter"/>
</dbReference>